<accession>A0A1K0JC64</accession>
<gene>
    <name evidence="1" type="ORF">CNECB9_2370110</name>
</gene>
<organism evidence="1">
    <name type="scientific">Cupriavidus necator</name>
    <name type="common">Alcaligenes eutrophus</name>
    <name type="synonym">Ralstonia eutropha</name>
    <dbReference type="NCBI Taxonomy" id="106590"/>
    <lineage>
        <taxon>Bacteria</taxon>
        <taxon>Pseudomonadati</taxon>
        <taxon>Pseudomonadota</taxon>
        <taxon>Betaproteobacteria</taxon>
        <taxon>Burkholderiales</taxon>
        <taxon>Burkholderiaceae</taxon>
        <taxon>Cupriavidus</taxon>
    </lineage>
</organism>
<reference evidence="1" key="1">
    <citation type="submission" date="2016-09" db="EMBL/GenBank/DDBJ databases">
        <authorList>
            <person name="Capua I."/>
            <person name="De Benedictis P."/>
            <person name="Joannis T."/>
            <person name="Lombin L.H."/>
            <person name="Cattoli G."/>
        </authorList>
    </citation>
    <scope>NUCLEOTIDE SEQUENCE</scope>
    <source>
        <strain evidence="1">B9</strain>
    </source>
</reference>
<sequence>MELTEAIRIARAALLDTPGIVLNRRTGHAHPLPGASDELHERADAHNELKRHADALENCGK</sequence>
<dbReference type="RefSeq" id="WP_340524097.1">
    <property type="nucleotide sequence ID" value="NZ_FMSH01000154.1"/>
</dbReference>
<protein>
    <submittedName>
        <fullName evidence="1">Uncharacterized protein</fullName>
    </submittedName>
</protein>
<dbReference type="EMBL" id="FMSH01000154">
    <property type="protein sequence ID" value="SCU75536.1"/>
    <property type="molecule type" value="Genomic_DNA"/>
</dbReference>
<evidence type="ECO:0000313" key="1">
    <source>
        <dbReference type="EMBL" id="SCU75536.1"/>
    </source>
</evidence>
<name>A0A1K0JC64_CUPNE</name>
<dbReference type="AlphaFoldDB" id="A0A1K0JC64"/>
<proteinExistence type="predicted"/>